<dbReference type="GO" id="GO:0005874">
    <property type="term" value="C:microtubule"/>
    <property type="evidence" value="ECO:0007669"/>
    <property type="project" value="UniProtKB-KW"/>
</dbReference>
<evidence type="ECO:0000256" key="15">
    <source>
        <dbReference type="ARBA" id="ARBA00023306"/>
    </source>
</evidence>
<feature type="domain" description="Chromosome passenger complex (CPC) protein INCENP N-terminal" evidence="19">
    <location>
        <begin position="5"/>
        <end position="40"/>
    </location>
</feature>
<feature type="compositionally biased region" description="Basic and acidic residues" evidence="17">
    <location>
        <begin position="401"/>
        <end position="421"/>
    </location>
</feature>
<evidence type="ECO:0000313" key="21">
    <source>
        <dbReference type="Proteomes" id="UP000007648"/>
    </source>
</evidence>
<dbReference type="PANTHER" id="PTHR13142:SF1">
    <property type="entry name" value="INNER CENTROMERE PROTEIN"/>
    <property type="match status" value="1"/>
</dbReference>
<keyword evidence="21" id="KW-1185">Reference proteome</keyword>
<comment type="similarity">
    <text evidence="5">Belongs to the INCENP family.</text>
</comment>
<evidence type="ECO:0000256" key="4">
    <source>
        <dbReference type="ARBA" id="ARBA00004629"/>
    </source>
</evidence>
<dbReference type="PANTHER" id="PTHR13142">
    <property type="entry name" value="INNER CENTROMERE PROTEIN"/>
    <property type="match status" value="1"/>
</dbReference>
<dbReference type="Pfam" id="PF03941">
    <property type="entry name" value="INCENP_ARK-bind"/>
    <property type="match status" value="1"/>
</dbReference>
<reference evidence="20" key="2">
    <citation type="submission" date="2025-08" db="UniProtKB">
        <authorList>
            <consortium name="Ensembl"/>
        </authorList>
    </citation>
    <scope>IDENTIFICATION</scope>
</reference>
<keyword evidence="11" id="KW-0159">Chromosome partition</keyword>
<proteinExistence type="inferred from homology"/>
<evidence type="ECO:0000256" key="9">
    <source>
        <dbReference type="ARBA" id="ARBA00022701"/>
    </source>
</evidence>
<dbReference type="GO" id="GO:0000776">
    <property type="term" value="C:kinetochore"/>
    <property type="evidence" value="ECO:0007669"/>
    <property type="project" value="UniProtKB-KW"/>
</dbReference>
<feature type="region of interest" description="Disordered" evidence="17">
    <location>
        <begin position="350"/>
        <end position="469"/>
    </location>
</feature>
<evidence type="ECO:0000259" key="19">
    <source>
        <dbReference type="Pfam" id="PF12178"/>
    </source>
</evidence>
<evidence type="ECO:0000256" key="10">
    <source>
        <dbReference type="ARBA" id="ARBA00022776"/>
    </source>
</evidence>
<feature type="region of interest" description="Disordered" evidence="17">
    <location>
        <begin position="211"/>
        <end position="230"/>
    </location>
</feature>
<dbReference type="CTD" id="3619"/>
<evidence type="ECO:0000259" key="18">
    <source>
        <dbReference type="Pfam" id="PF03941"/>
    </source>
</evidence>
<feature type="region of interest" description="Disordered" evidence="17">
    <location>
        <begin position="121"/>
        <end position="141"/>
    </location>
</feature>
<dbReference type="Gene3D" id="1.20.5.3600">
    <property type="match status" value="1"/>
</dbReference>
<evidence type="ECO:0000256" key="17">
    <source>
        <dbReference type="SAM" id="MobiDB-lite"/>
    </source>
</evidence>
<keyword evidence="14" id="KW-0539">Nucleus</keyword>
<evidence type="ECO:0000256" key="13">
    <source>
        <dbReference type="ARBA" id="ARBA00023212"/>
    </source>
</evidence>
<feature type="compositionally biased region" description="Basic and acidic residues" evidence="17">
    <location>
        <begin position="664"/>
        <end position="749"/>
    </location>
</feature>
<dbReference type="Pfam" id="PF12178">
    <property type="entry name" value="INCENP_N"/>
    <property type="match status" value="1"/>
</dbReference>
<dbReference type="GO" id="GO:0051310">
    <property type="term" value="P:metaphase chromosome alignment"/>
    <property type="evidence" value="ECO:0007669"/>
    <property type="project" value="TreeGrafter"/>
</dbReference>
<feature type="compositionally biased region" description="Acidic residues" evidence="17">
    <location>
        <begin position="438"/>
        <end position="450"/>
    </location>
</feature>
<dbReference type="GO" id="GO:0000281">
    <property type="term" value="P:mitotic cytokinesis"/>
    <property type="evidence" value="ECO:0007669"/>
    <property type="project" value="TreeGrafter"/>
</dbReference>
<evidence type="ECO:0000256" key="11">
    <source>
        <dbReference type="ARBA" id="ARBA00022829"/>
    </source>
</evidence>
<evidence type="ECO:0000256" key="16">
    <source>
        <dbReference type="ARBA" id="ARBA00023328"/>
    </source>
</evidence>
<protein>
    <submittedName>
        <fullName evidence="20">Inner centromere protein</fullName>
    </submittedName>
</protein>
<dbReference type="eggNOG" id="KOG4456">
    <property type="taxonomic scope" value="Eukaryota"/>
</dbReference>
<feature type="region of interest" description="Disordered" evidence="17">
    <location>
        <begin position="241"/>
        <end position="328"/>
    </location>
</feature>
<dbReference type="GeneID" id="100929011"/>
<name>G3VMA4_SARHA</name>
<evidence type="ECO:0000256" key="1">
    <source>
        <dbReference type="ARBA" id="ARBA00004123"/>
    </source>
</evidence>
<feature type="compositionally biased region" description="Basic residues" evidence="17">
    <location>
        <begin position="80"/>
        <end position="91"/>
    </location>
</feature>
<evidence type="ECO:0000313" key="20">
    <source>
        <dbReference type="Ensembl" id="ENSSHAP00000004309.2"/>
    </source>
</evidence>
<dbReference type="GO" id="GO:0030496">
    <property type="term" value="C:midbody"/>
    <property type="evidence" value="ECO:0007669"/>
    <property type="project" value="UniProtKB-SubCell"/>
</dbReference>
<dbReference type="Proteomes" id="UP000007648">
    <property type="component" value="Unassembled WGS sequence"/>
</dbReference>
<evidence type="ECO:0000256" key="8">
    <source>
        <dbReference type="ARBA" id="ARBA00022618"/>
    </source>
</evidence>
<dbReference type="GO" id="GO:1990385">
    <property type="term" value="C:meiotic spindle midzone"/>
    <property type="evidence" value="ECO:0007669"/>
    <property type="project" value="TreeGrafter"/>
</dbReference>
<dbReference type="RefSeq" id="XP_031800067.1">
    <property type="nucleotide sequence ID" value="XM_031944207.1"/>
</dbReference>
<reference evidence="20" key="3">
    <citation type="submission" date="2025-09" db="UniProtKB">
        <authorList>
            <consortium name="Ensembl"/>
        </authorList>
    </citation>
    <scope>IDENTIFICATION</scope>
</reference>
<evidence type="ECO:0000256" key="12">
    <source>
        <dbReference type="ARBA" id="ARBA00022838"/>
    </source>
</evidence>
<keyword evidence="9" id="KW-0493">Microtubule</keyword>
<feature type="domain" description="Inner centromere protein ARK-binding" evidence="18">
    <location>
        <begin position="809"/>
        <end position="865"/>
    </location>
</feature>
<keyword evidence="15" id="KW-0131">Cell cycle</keyword>
<keyword evidence="10" id="KW-0498">Mitosis</keyword>
<evidence type="ECO:0000256" key="2">
    <source>
        <dbReference type="ARBA" id="ARBA00004186"/>
    </source>
</evidence>
<dbReference type="Gene3D" id="6.10.250.2990">
    <property type="match status" value="1"/>
</dbReference>
<feature type="region of interest" description="Disordered" evidence="17">
    <location>
        <begin position="609"/>
        <end position="635"/>
    </location>
</feature>
<keyword evidence="6" id="KW-0158">Chromosome</keyword>
<feature type="compositionally biased region" description="Basic and acidic residues" evidence="17">
    <location>
        <begin position="610"/>
        <end position="635"/>
    </location>
</feature>
<dbReference type="InterPro" id="IPR022006">
    <property type="entry name" value="INCENP_N"/>
</dbReference>
<feature type="compositionally biased region" description="Acidic residues" evidence="17">
    <location>
        <begin position="353"/>
        <end position="366"/>
    </location>
</feature>
<dbReference type="GO" id="GO:0005634">
    <property type="term" value="C:nucleus"/>
    <property type="evidence" value="ECO:0007669"/>
    <property type="project" value="UniProtKB-SubCell"/>
</dbReference>
<comment type="subcellular location">
    <subcellularLocation>
        <location evidence="4">Chromosome</location>
        <location evidence="4">Centromere</location>
        <location evidence="4">Kinetochore</location>
    </subcellularLocation>
    <subcellularLocation>
        <location evidence="2">Cytoplasm</location>
        <location evidence="2">Cytoskeleton</location>
        <location evidence="2">Spindle</location>
    </subcellularLocation>
    <subcellularLocation>
        <location evidence="3">Midbody</location>
    </subcellularLocation>
    <subcellularLocation>
        <location evidence="1">Nucleus</location>
    </subcellularLocation>
</comment>
<accession>G3VMA4</accession>
<keyword evidence="13" id="KW-0206">Cytoskeleton</keyword>
<dbReference type="InterPro" id="IPR005635">
    <property type="entry name" value="Inner_centromere_prot_ARK-bd"/>
</dbReference>
<dbReference type="GO" id="GO:0032133">
    <property type="term" value="C:chromosome passenger complex"/>
    <property type="evidence" value="ECO:0007669"/>
    <property type="project" value="TreeGrafter"/>
</dbReference>
<sequence length="902" mass="102393">MGPTMGSASILDLCGTKLMEFMCNVENKDMVWLQEIKEEALKMFSSDFSVEPELMPKTPSQKNRRRKKRFSSIQDENKPPSRKRLSRRANRRSSQLGRQLLRSKDRLEKLVLVVAENGSIPRGARGQPVGAPSLPESPTWLPKKSTTLPAVGGLVPVVEIGISEQRSAEKCLEASKARTAEQKLSFGGSGCEDELVPSKQAGGVLEAAPGTSLAAPAEGPQGKAARPARSVAKLRIARLASPKEAVTEPDGAPPSVVAQPQPEPAVEDLPESPRTPTGSRSDRRSVRRSLVRKSSQAHRVSLIHKYSMVPKRISSRRRSSRKQAQEPATGRIICHSYLERLLDVEIPGKASSEEEAEGATETDPEVVESTRRTLRPRNANKIAISTPKAQPESGGQAAGDSENKTGGSEEPREEPQEELREPPQSVRRKRSYKQAVSELDENGDHGDDEALTPPRNKTPSPVCPPSKVVRPLRTFLHTVQKNQMLMTPTSASRSSVMKSFIKRNTPLHMDAKGSFVEKERQRLENLKKKEEAELLRKQKVEEDKRRRLEEVKMKREERLRKVLQARERAEQLEVEKKKRIEQKLAQLEKNEKAKEERLAEEKARKKAAAKKLEEAEARRKQEEEARRQKRLQEEEERRFQEQLQKKKEEEQERLRKLAEARRIMEQQKQREQQLALEREMERKREQERLQAERERQEREKALRLQKERSQRELEEKRKREERQRQEQERQRQEQERKRLQEEQEKKAKEAAAAAAAATSAAAATPAMGTGSKFLNVTMDVQSPVCNSYEMTPQGPKGGPKINPDNYGMDLNSDDSTDDETQPRKPIPAWANGTQLSQAVIRQYYQPPDLDQLFGTILSPRLEDIFNKSKPRYHKRTSSAVWHSPPLPGSRPFVGLPYGLKKP</sequence>
<dbReference type="AlphaFoldDB" id="G3VMA4"/>
<keyword evidence="7" id="KW-0963">Cytoplasm</keyword>
<gene>
    <name evidence="20" type="primary">INCENP</name>
</gene>
<feature type="region of interest" description="Disordered" evidence="17">
    <location>
        <begin position="664"/>
        <end position="766"/>
    </location>
</feature>
<keyword evidence="16" id="KW-0137">Centromere</keyword>
<keyword evidence="8" id="KW-0132">Cell division</keyword>
<feature type="region of interest" description="Disordered" evidence="17">
    <location>
        <begin position="786"/>
        <end position="830"/>
    </location>
</feature>
<evidence type="ECO:0000256" key="3">
    <source>
        <dbReference type="ARBA" id="ARBA00004214"/>
    </source>
</evidence>
<evidence type="ECO:0000256" key="7">
    <source>
        <dbReference type="ARBA" id="ARBA00022490"/>
    </source>
</evidence>
<reference evidence="20 21" key="1">
    <citation type="journal article" date="2011" name="Proc. Natl. Acad. Sci. U.S.A.">
        <title>Genetic diversity and population structure of the endangered marsupial Sarcophilus harrisii (Tasmanian devil).</title>
        <authorList>
            <person name="Miller W."/>
            <person name="Hayes V.M."/>
            <person name="Ratan A."/>
            <person name="Petersen D.C."/>
            <person name="Wittekindt N.E."/>
            <person name="Miller J."/>
            <person name="Walenz B."/>
            <person name="Knight J."/>
            <person name="Qi J."/>
            <person name="Zhao F."/>
            <person name="Wang Q."/>
            <person name="Bedoya-Reina O.C."/>
            <person name="Katiyar N."/>
            <person name="Tomsho L.P."/>
            <person name="Kasson L.M."/>
            <person name="Hardie R.A."/>
            <person name="Woodbridge P."/>
            <person name="Tindall E.A."/>
            <person name="Bertelsen M.F."/>
            <person name="Dixon D."/>
            <person name="Pyecroft S."/>
            <person name="Helgen K.M."/>
            <person name="Lesk A.M."/>
            <person name="Pringle T.H."/>
            <person name="Patterson N."/>
            <person name="Zhang Y."/>
            <person name="Kreiss A."/>
            <person name="Woods G.M."/>
            <person name="Jones M.E."/>
            <person name="Schuster S.C."/>
        </authorList>
    </citation>
    <scope>NUCLEOTIDE SEQUENCE [LARGE SCALE GENOMIC DNA]</scope>
</reference>
<evidence type="ECO:0000256" key="14">
    <source>
        <dbReference type="ARBA" id="ARBA00023242"/>
    </source>
</evidence>
<feature type="compositionally biased region" description="Low complexity" evidence="17">
    <location>
        <begin position="750"/>
        <end position="764"/>
    </location>
</feature>
<organism evidence="20 21">
    <name type="scientific">Sarcophilus harrisii</name>
    <name type="common">Tasmanian devil</name>
    <name type="synonym">Sarcophilus laniarius</name>
    <dbReference type="NCBI Taxonomy" id="9305"/>
    <lineage>
        <taxon>Eukaryota</taxon>
        <taxon>Metazoa</taxon>
        <taxon>Chordata</taxon>
        <taxon>Craniata</taxon>
        <taxon>Vertebrata</taxon>
        <taxon>Euteleostomi</taxon>
        <taxon>Mammalia</taxon>
        <taxon>Metatheria</taxon>
        <taxon>Dasyuromorphia</taxon>
        <taxon>Dasyuridae</taxon>
        <taxon>Sarcophilus</taxon>
    </lineage>
</organism>
<keyword evidence="12" id="KW-0995">Kinetochore</keyword>
<dbReference type="GeneTree" id="ENSGT00730000111073"/>
<dbReference type="STRING" id="9305.ENSSHAP00000004309"/>
<evidence type="ECO:0000256" key="5">
    <source>
        <dbReference type="ARBA" id="ARBA00010042"/>
    </source>
</evidence>
<dbReference type="GO" id="GO:0051257">
    <property type="term" value="P:meiotic spindle midzone assembly"/>
    <property type="evidence" value="ECO:0007669"/>
    <property type="project" value="TreeGrafter"/>
</dbReference>
<evidence type="ECO:0000256" key="6">
    <source>
        <dbReference type="ARBA" id="ARBA00022454"/>
    </source>
</evidence>
<feature type="region of interest" description="Disordered" evidence="17">
    <location>
        <begin position="51"/>
        <end position="99"/>
    </location>
</feature>
<dbReference type="Ensembl" id="ENSSHAT00000004353.2">
    <property type="protein sequence ID" value="ENSSHAP00000004309.2"/>
    <property type="gene ID" value="ENSSHAG00000003794.2"/>
</dbReference>